<dbReference type="Proteomes" id="UP000277858">
    <property type="component" value="Chromosome"/>
</dbReference>
<dbReference type="GO" id="GO:0005829">
    <property type="term" value="C:cytosol"/>
    <property type="evidence" value="ECO:0007669"/>
    <property type="project" value="TreeGrafter"/>
</dbReference>
<evidence type="ECO:0000313" key="2">
    <source>
        <dbReference type="Proteomes" id="UP000277858"/>
    </source>
</evidence>
<dbReference type="EMBL" id="LR134473">
    <property type="protein sequence ID" value="VEI02863.1"/>
    <property type="molecule type" value="Genomic_DNA"/>
</dbReference>
<dbReference type="Gene3D" id="3.20.20.100">
    <property type="entry name" value="NADP-dependent oxidoreductase domain"/>
    <property type="match status" value="1"/>
</dbReference>
<dbReference type="PANTHER" id="PTHR43364:SF18">
    <property type="entry name" value="OXIDOREDUCTASE"/>
    <property type="match status" value="1"/>
</dbReference>
<dbReference type="Pfam" id="PF00248">
    <property type="entry name" value="Aldo_ket_red"/>
    <property type="match status" value="1"/>
</dbReference>
<dbReference type="OrthoDB" id="3664926at2"/>
<dbReference type="PANTHER" id="PTHR43364">
    <property type="entry name" value="NADH-SPECIFIC METHYLGLYOXAL REDUCTASE-RELATED"/>
    <property type="match status" value="1"/>
</dbReference>
<evidence type="ECO:0000313" key="1">
    <source>
        <dbReference type="EMBL" id="VEI02863.1"/>
    </source>
</evidence>
<dbReference type="AlphaFoldDB" id="A0A3S4W7X2"/>
<dbReference type="InterPro" id="IPR023210">
    <property type="entry name" value="NADP_OxRdtase_dom"/>
</dbReference>
<dbReference type="EC" id="1.1.1.-" evidence="1"/>
<proteinExistence type="predicted"/>
<dbReference type="InterPro" id="IPR020471">
    <property type="entry name" value="AKR"/>
</dbReference>
<organism evidence="1 2">
    <name type="scientific">Acidipropionibacterium jensenii</name>
    <dbReference type="NCBI Taxonomy" id="1749"/>
    <lineage>
        <taxon>Bacteria</taxon>
        <taxon>Bacillati</taxon>
        <taxon>Actinomycetota</taxon>
        <taxon>Actinomycetes</taxon>
        <taxon>Propionibacteriales</taxon>
        <taxon>Propionibacteriaceae</taxon>
        <taxon>Acidipropionibacterium</taxon>
    </lineage>
</organism>
<dbReference type="PROSITE" id="PS00062">
    <property type="entry name" value="ALDOKETO_REDUCTASE_2"/>
    <property type="match status" value="1"/>
</dbReference>
<dbReference type="RefSeq" id="WP_028703741.1">
    <property type="nucleotide sequence ID" value="NZ_CP025571.1"/>
</dbReference>
<dbReference type="InterPro" id="IPR036812">
    <property type="entry name" value="NAD(P)_OxRdtase_dom_sf"/>
</dbReference>
<dbReference type="GO" id="GO:0016491">
    <property type="term" value="F:oxidoreductase activity"/>
    <property type="evidence" value="ECO:0007669"/>
    <property type="project" value="UniProtKB-KW"/>
</dbReference>
<sequence>MLSRTVGASGLKVSRMGLGTLTWGGQTDVQDARTMLLRFVEAGGSLIDTAPAYASGLAEKIIGRAIHLDLNRDDLVIATKAGFTVEGPDRIVDTSRSAMLRDLEGSLRRLRTDHVDLWQVHAWGDAPLEETCEALDHAVRSGMARYVGVSNFVGWQSATAATWQRAEHSRMPIVSNQVEYSLLARRAEIEVVPAARHHRMGVLAWSALGRGVLAGRYRTGTPRDSRGANDKLSWFVEPYLTTKSRAVAEAVAKAADGLGITPAQVALSWVRDAPQVASALVGPRTPAQLTELLAADEHELPDEITAALDDITGGPNLLR</sequence>
<reference evidence="1 2" key="1">
    <citation type="submission" date="2018-12" db="EMBL/GenBank/DDBJ databases">
        <authorList>
            <consortium name="Pathogen Informatics"/>
        </authorList>
    </citation>
    <scope>NUCLEOTIDE SEQUENCE [LARGE SCALE GENOMIC DNA]</scope>
    <source>
        <strain evidence="1 2">NCTC13652</strain>
    </source>
</reference>
<name>A0A3S4W7X2_9ACTN</name>
<gene>
    <name evidence="1" type="primary">yhdN</name>
    <name evidence="1" type="ORF">NCTC13652_01055</name>
</gene>
<dbReference type="InterPro" id="IPR018170">
    <property type="entry name" value="Aldo/ket_reductase_CS"/>
</dbReference>
<dbReference type="SUPFAM" id="SSF51430">
    <property type="entry name" value="NAD(P)-linked oxidoreductase"/>
    <property type="match status" value="1"/>
</dbReference>
<dbReference type="InterPro" id="IPR050523">
    <property type="entry name" value="AKR_Detox_Biosynth"/>
</dbReference>
<dbReference type="STRING" id="1122997.GCA_000425285_02453"/>
<keyword evidence="2" id="KW-1185">Reference proteome</keyword>
<accession>A0A3S4W7X2</accession>
<protein>
    <submittedName>
        <fullName evidence="1">General stress protein 69</fullName>
        <ecNumber evidence="1">1.1.1.-</ecNumber>
    </submittedName>
</protein>
<dbReference type="PRINTS" id="PR00069">
    <property type="entry name" value="ALDKETRDTASE"/>
</dbReference>
<keyword evidence="1" id="KW-0560">Oxidoreductase</keyword>
<dbReference type="GeneID" id="82885415"/>